<feature type="compositionally biased region" description="Basic and acidic residues" evidence="13">
    <location>
        <begin position="1241"/>
        <end position="1264"/>
    </location>
</feature>
<comment type="catalytic activity">
    <reaction evidence="9">
        <text>Hydrolysis of proteins with broad specificity for peptide bonds, and a preference for a large uncharged residue in P1. Hydrolyzes peptide amides.</text>
        <dbReference type="EC" id="3.4.21.62"/>
    </reaction>
</comment>
<feature type="active site" description="Charge relay system" evidence="12">
    <location>
        <position position="281"/>
    </location>
</feature>
<dbReference type="InterPro" id="IPR000209">
    <property type="entry name" value="Peptidase_S8/S53_dom"/>
</dbReference>
<evidence type="ECO:0000256" key="2">
    <source>
        <dbReference type="ARBA" id="ARBA00011073"/>
    </source>
</evidence>
<evidence type="ECO:0000256" key="8">
    <source>
        <dbReference type="ARBA" id="ARBA00022825"/>
    </source>
</evidence>
<dbReference type="Gene3D" id="2.60.40.3170">
    <property type="match status" value="1"/>
</dbReference>
<dbReference type="InterPro" id="IPR034051">
    <property type="entry name" value="TPP_II_domain"/>
</dbReference>
<dbReference type="Pfam" id="PF21223">
    <property type="entry name" value="TPPII_Ig-like-1"/>
    <property type="match status" value="1"/>
</dbReference>
<evidence type="ECO:0000259" key="14">
    <source>
        <dbReference type="Pfam" id="PF00082"/>
    </source>
</evidence>
<dbReference type="InterPro" id="IPR023828">
    <property type="entry name" value="Peptidase_S8_Ser-AS"/>
</dbReference>
<dbReference type="InterPro" id="IPR046940">
    <property type="entry name" value="TPPII_Ig-like_sf"/>
</dbReference>
<organism evidence="18 19">
    <name type="scientific">Nannochloropsis salina CCMP1776</name>
    <dbReference type="NCBI Taxonomy" id="1027361"/>
    <lineage>
        <taxon>Eukaryota</taxon>
        <taxon>Sar</taxon>
        <taxon>Stramenopiles</taxon>
        <taxon>Ochrophyta</taxon>
        <taxon>Eustigmatophyceae</taxon>
        <taxon>Eustigmatales</taxon>
        <taxon>Monodopsidaceae</taxon>
        <taxon>Microchloropsis</taxon>
        <taxon>Microchloropsis salina</taxon>
    </lineage>
</organism>
<name>A0A4D9D6J9_9STRA</name>
<dbReference type="GO" id="GO:0008240">
    <property type="term" value="F:tripeptidyl-peptidase activity"/>
    <property type="evidence" value="ECO:0007669"/>
    <property type="project" value="UniProtKB-EC"/>
</dbReference>
<feature type="region of interest" description="Disordered" evidence="13">
    <location>
        <begin position="1223"/>
        <end position="1270"/>
    </location>
</feature>
<evidence type="ECO:0000256" key="5">
    <source>
        <dbReference type="ARBA" id="ARBA00022438"/>
    </source>
</evidence>
<dbReference type="SUPFAM" id="SSF52743">
    <property type="entry name" value="Subtilisin-like"/>
    <property type="match status" value="1"/>
</dbReference>
<evidence type="ECO:0000256" key="12">
    <source>
        <dbReference type="PROSITE-ProRule" id="PRU01240"/>
    </source>
</evidence>
<dbReference type="GO" id="GO:0006508">
    <property type="term" value="P:proteolysis"/>
    <property type="evidence" value="ECO:0007669"/>
    <property type="project" value="UniProtKB-KW"/>
</dbReference>
<dbReference type="Pfam" id="PF12580">
    <property type="entry name" value="TPPII"/>
    <property type="match status" value="1"/>
</dbReference>
<dbReference type="EC" id="3.4.21.62" evidence="10"/>
<reference evidence="18 19" key="1">
    <citation type="submission" date="2019-01" db="EMBL/GenBank/DDBJ databases">
        <title>Nuclear Genome Assembly of the Microalgal Biofuel strain Nannochloropsis salina CCMP1776.</title>
        <authorList>
            <person name="Hovde B."/>
        </authorList>
    </citation>
    <scope>NUCLEOTIDE SEQUENCE [LARGE SCALE GENOMIC DNA]</scope>
    <source>
        <strain evidence="18 19">CCMP1776</strain>
    </source>
</reference>
<protein>
    <recommendedName>
        <fullName evidence="4">Tripeptidyl-peptidase 2</fullName>
        <ecNumber evidence="3">3.4.14.10</ecNumber>
        <ecNumber evidence="10">3.4.21.62</ecNumber>
    </recommendedName>
    <alternativeName>
        <fullName evidence="11">Tripeptidyl aminopeptidase</fullName>
    </alternativeName>
</protein>
<dbReference type="EC" id="3.4.14.10" evidence="3"/>
<dbReference type="GO" id="GO:0004252">
    <property type="term" value="F:serine-type endopeptidase activity"/>
    <property type="evidence" value="ECO:0007669"/>
    <property type="project" value="UniProtKB-UniRule"/>
</dbReference>
<evidence type="ECO:0000256" key="3">
    <source>
        <dbReference type="ARBA" id="ARBA00012462"/>
    </source>
</evidence>
<keyword evidence="8 12" id="KW-0720">Serine protease</keyword>
<keyword evidence="7 12" id="KW-0378">Hydrolase</keyword>
<evidence type="ECO:0000256" key="9">
    <source>
        <dbReference type="ARBA" id="ARBA00023529"/>
    </source>
</evidence>
<dbReference type="InterPro" id="IPR046939">
    <property type="entry name" value="TPPII_C_sf"/>
</dbReference>
<evidence type="ECO:0000259" key="15">
    <source>
        <dbReference type="Pfam" id="PF12580"/>
    </source>
</evidence>
<gene>
    <name evidence="18" type="ORF">NSK_001663</name>
</gene>
<dbReference type="InterPro" id="IPR022229">
    <property type="entry name" value="TPPII_Ig-like-2"/>
</dbReference>
<keyword evidence="6 12" id="KW-0645">Protease</keyword>
<dbReference type="EMBL" id="SDOX01000006">
    <property type="protein sequence ID" value="TFJ87331.1"/>
    <property type="molecule type" value="Genomic_DNA"/>
</dbReference>
<evidence type="ECO:0000256" key="13">
    <source>
        <dbReference type="SAM" id="MobiDB-lite"/>
    </source>
</evidence>
<dbReference type="FunFam" id="3.40.50.200:FF:000003">
    <property type="entry name" value="Tripeptidyl peptidase 2"/>
    <property type="match status" value="1"/>
</dbReference>
<dbReference type="PRINTS" id="PR00723">
    <property type="entry name" value="SUBTILISIN"/>
</dbReference>
<dbReference type="Pfam" id="PF00082">
    <property type="entry name" value="Peptidase_S8"/>
    <property type="match status" value="1"/>
</dbReference>
<evidence type="ECO:0000313" key="19">
    <source>
        <dbReference type="Proteomes" id="UP000355283"/>
    </source>
</evidence>
<dbReference type="InterPro" id="IPR048383">
    <property type="entry name" value="TPPII_Ig-like-1"/>
</dbReference>
<dbReference type="Gene3D" id="1.25.40.710">
    <property type="match status" value="1"/>
</dbReference>
<dbReference type="InterPro" id="IPR050131">
    <property type="entry name" value="Peptidase_S8_subtilisin-like"/>
</dbReference>
<dbReference type="GO" id="GO:0005829">
    <property type="term" value="C:cytosol"/>
    <property type="evidence" value="ECO:0007669"/>
    <property type="project" value="TreeGrafter"/>
</dbReference>
<evidence type="ECO:0000259" key="17">
    <source>
        <dbReference type="Pfam" id="PF21223"/>
    </source>
</evidence>
<dbReference type="InterPro" id="IPR015500">
    <property type="entry name" value="Peptidase_S8_subtilisin-rel"/>
</dbReference>
<dbReference type="PROSITE" id="PS51892">
    <property type="entry name" value="SUBTILASE"/>
    <property type="match status" value="1"/>
</dbReference>
<evidence type="ECO:0000256" key="10">
    <source>
        <dbReference type="ARBA" id="ARBA00023619"/>
    </source>
</evidence>
<comment type="similarity">
    <text evidence="2 12">Belongs to the peptidase S8 family.</text>
</comment>
<keyword evidence="5" id="KW-0031">Aminopeptidase</keyword>
<dbReference type="PANTHER" id="PTHR43806:SF14">
    <property type="entry name" value="TRIPEPTIDYL-PEPTIDASE 2"/>
    <property type="match status" value="1"/>
</dbReference>
<evidence type="ECO:0000256" key="7">
    <source>
        <dbReference type="ARBA" id="ARBA00022801"/>
    </source>
</evidence>
<keyword evidence="19" id="KW-1185">Reference proteome</keyword>
<dbReference type="PANTHER" id="PTHR43806">
    <property type="entry name" value="PEPTIDASE S8"/>
    <property type="match status" value="1"/>
</dbReference>
<feature type="domain" description="Peptidase S8/S53" evidence="14">
    <location>
        <begin position="38"/>
        <end position="509"/>
    </location>
</feature>
<dbReference type="Proteomes" id="UP000355283">
    <property type="component" value="Unassembled WGS sequence"/>
</dbReference>
<evidence type="ECO:0000259" key="16">
    <source>
        <dbReference type="Pfam" id="PF12583"/>
    </source>
</evidence>
<dbReference type="CDD" id="cd04857">
    <property type="entry name" value="Peptidases_S8_Tripeptidyl_Aminopeptidase_II"/>
    <property type="match status" value="1"/>
</dbReference>
<comment type="catalytic activity">
    <reaction evidence="1">
        <text>Release of an N-terminal tripeptide from a polypeptide.</text>
        <dbReference type="EC" id="3.4.14.10"/>
    </reaction>
</comment>
<dbReference type="Gene3D" id="3.40.50.200">
    <property type="entry name" value="Peptidase S8/S53 domain"/>
    <property type="match status" value="2"/>
</dbReference>
<evidence type="ECO:0000256" key="4">
    <source>
        <dbReference type="ARBA" id="ARBA00020244"/>
    </source>
</evidence>
<dbReference type="Gene3D" id="2.20.25.690">
    <property type="match status" value="1"/>
</dbReference>
<feature type="compositionally biased region" description="Basic and acidic residues" evidence="13">
    <location>
        <begin position="1223"/>
        <end position="1232"/>
    </location>
</feature>
<feature type="domain" description="Tripeptidyl peptidase II second Ig-like" evidence="15">
    <location>
        <begin position="854"/>
        <end position="1045"/>
    </location>
</feature>
<evidence type="ECO:0000256" key="6">
    <source>
        <dbReference type="ARBA" id="ARBA00022670"/>
    </source>
</evidence>
<dbReference type="GO" id="GO:0004177">
    <property type="term" value="F:aminopeptidase activity"/>
    <property type="evidence" value="ECO:0007669"/>
    <property type="project" value="UniProtKB-KW"/>
</dbReference>
<dbReference type="PROSITE" id="PS00138">
    <property type="entry name" value="SUBTILASE_SER"/>
    <property type="match status" value="1"/>
</dbReference>
<dbReference type="Pfam" id="PF12583">
    <property type="entry name" value="TPPII_C"/>
    <property type="match status" value="1"/>
</dbReference>
<accession>A0A4D9D6J9</accession>
<feature type="domain" description="Tripeptidyl peptidase II C-terminal" evidence="16">
    <location>
        <begin position="1096"/>
        <end position="1162"/>
    </location>
</feature>
<feature type="active site" description="Charge relay system" evidence="12">
    <location>
        <position position="47"/>
    </location>
</feature>
<comment type="caution">
    <text evidence="18">The sequence shown here is derived from an EMBL/GenBank/DDBJ whole genome shotgun (WGS) entry which is preliminary data.</text>
</comment>
<evidence type="ECO:0000313" key="18">
    <source>
        <dbReference type="EMBL" id="TFJ87331.1"/>
    </source>
</evidence>
<feature type="region of interest" description="Disordered" evidence="13">
    <location>
        <begin position="1059"/>
        <end position="1106"/>
    </location>
</feature>
<proteinExistence type="inferred from homology"/>
<evidence type="ECO:0000256" key="1">
    <source>
        <dbReference type="ARBA" id="ARBA00001910"/>
    </source>
</evidence>
<feature type="compositionally biased region" description="Basic and acidic residues" evidence="13">
    <location>
        <begin position="1095"/>
        <end position="1106"/>
    </location>
</feature>
<dbReference type="InterPro" id="IPR036852">
    <property type="entry name" value="Peptidase_S8/S53_dom_sf"/>
</dbReference>
<dbReference type="InterPro" id="IPR022232">
    <property type="entry name" value="TPPII_C_art"/>
</dbReference>
<sequence length="1377" mass="148444">MASSTSTNNDLTFPDAGLLPKEETGAAAFLSQYPHFDGRGVVVAILDTGVDPGGAGLQVTSDGKPKIIDMIDCSGSGDVDTSTTVEALPPAESGSPDSIAKLNIKGLTGRTLHLNTAWPNPSGKWHIGVKRAVELYPNGLKSRVAKEMKKEWTLKHREVEAGLQREVTAFKASTGTGAMTRDEMEDMADREARASQLEEIAKGYDDAGPLYDVVVWFDGSAWQAAVDVREDGDLRSWEPMTDFHVKRDWRTFNEKLDNLNFAVNIYEEGNICSFVVDAGSHGTHVAGITAAYHPECPSRNGLAPGAQIVSLKIGDSRLGSMETGVAFVRALREAVRLKVDMLNVSYGEATAVTGSGRVVELIEEIVHKHGIIYVGSASNNGPALSTVGAPGGTGTATIAAGAYLTPSMMEAGYSLRRPFAAVNFTWSSVGPAYDGAQGPTIMAPGGAITSVPTWTLQRGMLMNGTSMAAPNACGSLALVLSALKAQGLPYSPHLLRRAVTATAKTLPSLHPLVQGHGMVQVGPALDYVMTSAATPYVRIPLKVSVAGIKGNSCRGVYLREAGESRVSRDFKVSVEALFHEKAASHEKVNFEARVALSLSEGAAEGGGGTKGQGPVDPAGWVTIPSYFMLMNNGRGFNITVDGSRLPHGLHFCKVLGHDVAHPELGPFFEVPITVVKPLELAKPPPTPLDLGVYALSSGQVERNFLVPPPGATWMDVTLSDRRAVHAVAPTSASDQIAPAEGKDPGLATNSHTTGNGGQVIIVALQTVQLLPQTPFRDAEFEKYVALAPGQKETFSILVEAGVTVEIALAQYAISEGSTTVGITVEFRGLSPRGNSQDIVLHGGHGCVHVPVEAQVHDEEIAPICKLDRWQTKLTPDSSSIKALDPDRDVLPDGKQIYQLLLEYKFTTETGGDEVIPRAMLLNGVLYESPLESQFFMAFDANKKYLGCGDAWPGKVKCPKGENVLRYSVRHDDLSLLQGLKGLVVVIERALKEGKEVSVPDFATREEAMTRKKRGGNGASRMLRRGCATSFFLAEPAFDKMPKGVKAGDLLTGSLVLEKAKGKEQPQSRRPRGFRVSYVVPPPPPEAPKGPSKPTAQDKRTEETKLEEKVRDVKVQHLGGLTDSTAFESLFKKLLDDYPAHIPLHQARLRFLDEENSRNERLPDVVSAANSVIDLVDRQALASHFGVKVDENDPEAMKVRGDMEEKKAALVDALARKARALIDRRGGGEKKEGGGVGQHVKVRPDAEKQRSDEAGEKERDEEDRNGGLQGVLGHEARKSGVHGADVAAVVAELMKWDSLDQDKYARLLLDRDAGYGRWGLVLKVLNKLLGDAGNSSGIDKKELYERRLKVFEHLGWTHLIENERKWRVIDCPTSYSLF</sequence>
<evidence type="ECO:0000256" key="11">
    <source>
        <dbReference type="ARBA" id="ARBA00032232"/>
    </source>
</evidence>
<feature type="active site" description="Charge relay system" evidence="12">
    <location>
        <position position="466"/>
    </location>
</feature>
<dbReference type="OrthoDB" id="10256524at2759"/>
<feature type="domain" description="Tripeptidyl-peptidase II first Ig-like" evidence="17">
    <location>
        <begin position="618"/>
        <end position="675"/>
    </location>
</feature>